<protein>
    <submittedName>
        <fullName evidence="2">Uncharacterized protein</fullName>
    </submittedName>
</protein>
<dbReference type="EMBL" id="JADGMS010000007">
    <property type="protein sequence ID" value="KAF9678717.1"/>
    <property type="molecule type" value="Genomic_DNA"/>
</dbReference>
<evidence type="ECO:0000256" key="1">
    <source>
        <dbReference type="SAM" id="Phobius"/>
    </source>
</evidence>
<name>A0A835K0H5_9ROSI</name>
<keyword evidence="3" id="KW-1185">Reference proteome</keyword>
<feature type="transmembrane region" description="Helical" evidence="1">
    <location>
        <begin position="112"/>
        <end position="132"/>
    </location>
</feature>
<dbReference type="AlphaFoldDB" id="A0A835K0H5"/>
<keyword evidence="1" id="KW-1133">Transmembrane helix</keyword>
<evidence type="ECO:0000313" key="3">
    <source>
        <dbReference type="Proteomes" id="UP000657918"/>
    </source>
</evidence>
<evidence type="ECO:0000313" key="2">
    <source>
        <dbReference type="EMBL" id="KAF9678717.1"/>
    </source>
</evidence>
<reference evidence="2 3" key="1">
    <citation type="submission" date="2020-10" db="EMBL/GenBank/DDBJ databases">
        <title>Plant Genome Project.</title>
        <authorList>
            <person name="Zhang R.-G."/>
        </authorList>
    </citation>
    <scope>NUCLEOTIDE SEQUENCE [LARGE SCALE GENOMIC DNA]</scope>
    <source>
        <strain evidence="2">FAFU-HL-1</strain>
        <tissue evidence="2">Leaf</tissue>
    </source>
</reference>
<accession>A0A835K0H5</accession>
<organism evidence="2 3">
    <name type="scientific">Salix dunnii</name>
    <dbReference type="NCBI Taxonomy" id="1413687"/>
    <lineage>
        <taxon>Eukaryota</taxon>
        <taxon>Viridiplantae</taxon>
        <taxon>Streptophyta</taxon>
        <taxon>Embryophyta</taxon>
        <taxon>Tracheophyta</taxon>
        <taxon>Spermatophyta</taxon>
        <taxon>Magnoliopsida</taxon>
        <taxon>eudicotyledons</taxon>
        <taxon>Gunneridae</taxon>
        <taxon>Pentapetalae</taxon>
        <taxon>rosids</taxon>
        <taxon>fabids</taxon>
        <taxon>Malpighiales</taxon>
        <taxon>Salicaceae</taxon>
        <taxon>Saliceae</taxon>
        <taxon>Salix</taxon>
    </lineage>
</organism>
<dbReference type="Proteomes" id="UP000657918">
    <property type="component" value="Unassembled WGS sequence"/>
</dbReference>
<proteinExistence type="predicted"/>
<feature type="transmembrane region" description="Helical" evidence="1">
    <location>
        <begin position="80"/>
        <end position="100"/>
    </location>
</feature>
<comment type="caution">
    <text evidence="2">The sequence shown here is derived from an EMBL/GenBank/DDBJ whole genome shotgun (WGS) entry which is preliminary data.</text>
</comment>
<gene>
    <name evidence="2" type="ORF">SADUNF_Sadunf07G0064600</name>
</gene>
<sequence>MELMLAYHVVVNLTAEPSVGNQYGKDTGACNPSADSIELDSSNPSTNQTCTCSRNEKEKVVGAHNPPANPTKEHNTIIQILLFIGSFYKCFTLRVLLFIVSPNVVSTISHVLAFFAAFVGFVLGNLVAGLLNDVKIPKVIKRSIELKIPLTGWNSYSCTKHSNLANVLLIGWDIIIRFNFCNLWNINEGEKLYLSIIRRNANGNLVEVDAGKGCPKFTDGNMVFLGLLISLVMKIQAIVEIQEYKHRQVALIKCLKDEIQSGKGVDTVISELTGDKKK</sequence>
<keyword evidence="1" id="KW-0812">Transmembrane</keyword>
<keyword evidence="1" id="KW-0472">Membrane</keyword>